<accession>A0A2V1D210</accession>
<dbReference type="InterPro" id="IPR053230">
    <property type="entry name" value="Trans_reg_galc"/>
</dbReference>
<gene>
    <name evidence="2" type="ORF">DM02DRAFT_338313</name>
</gene>
<organism evidence="2 3">
    <name type="scientific">Periconia macrospinosa</name>
    <dbReference type="NCBI Taxonomy" id="97972"/>
    <lineage>
        <taxon>Eukaryota</taxon>
        <taxon>Fungi</taxon>
        <taxon>Dikarya</taxon>
        <taxon>Ascomycota</taxon>
        <taxon>Pezizomycotina</taxon>
        <taxon>Dothideomycetes</taxon>
        <taxon>Pleosporomycetidae</taxon>
        <taxon>Pleosporales</taxon>
        <taxon>Massarineae</taxon>
        <taxon>Periconiaceae</taxon>
        <taxon>Periconia</taxon>
    </lineage>
</organism>
<dbReference type="AlphaFoldDB" id="A0A2V1D210"/>
<feature type="region of interest" description="Disordered" evidence="1">
    <location>
        <begin position="128"/>
        <end position="155"/>
    </location>
</feature>
<evidence type="ECO:0000313" key="2">
    <source>
        <dbReference type="EMBL" id="PVH91533.1"/>
    </source>
</evidence>
<evidence type="ECO:0000256" key="1">
    <source>
        <dbReference type="SAM" id="MobiDB-lite"/>
    </source>
</evidence>
<sequence length="283" mass="31843">MCLYGDSERPAERNHQLIALLRDVSLRADDGDRERIDELLDLIGESARFDTLEAQSGKLGSDNESAGGGEALTSGSVGSNKDVDVIDEDMFRGLDSRATGFVGQNSEVQWLRSLKHQVQLGRDMASPHRLPAFSSASNASDGPQEPPRQGNTQRVTDSTFYLDRDDLGIDIVVDEFELPPTEAAERLFECYVTTIHTSFPILPHNFEEDFKHYINSITQHRPLQPPNRWRAILNLVFAIGAQYSHLVDASWQADDRDHLVYMTRALRLLELENTLLACFHYTI</sequence>
<dbReference type="PANTHER" id="PTHR47654">
    <property type="entry name" value="ZN(II)2CYS6 TRANSCRIPTION FACTOR (EUROFUNG)-RELATED"/>
    <property type="match status" value="1"/>
</dbReference>
<dbReference type="EMBL" id="KZ805845">
    <property type="protein sequence ID" value="PVH91533.1"/>
    <property type="molecule type" value="Genomic_DNA"/>
</dbReference>
<feature type="region of interest" description="Disordered" evidence="1">
    <location>
        <begin position="54"/>
        <end position="76"/>
    </location>
</feature>
<keyword evidence="3" id="KW-1185">Reference proteome</keyword>
<evidence type="ECO:0000313" key="3">
    <source>
        <dbReference type="Proteomes" id="UP000244855"/>
    </source>
</evidence>
<name>A0A2V1D210_9PLEO</name>
<dbReference type="OrthoDB" id="5296287at2759"/>
<dbReference type="CDD" id="cd12148">
    <property type="entry name" value="fungal_TF_MHR"/>
    <property type="match status" value="1"/>
</dbReference>
<evidence type="ECO:0008006" key="4">
    <source>
        <dbReference type="Google" id="ProtNLM"/>
    </source>
</evidence>
<proteinExistence type="predicted"/>
<dbReference type="PANTHER" id="PTHR47654:SF5">
    <property type="entry name" value="TRANSCRIPTION FACTOR DOMAIN-CONTAINING PROTEIN"/>
    <property type="match status" value="1"/>
</dbReference>
<reference evidence="2 3" key="1">
    <citation type="journal article" date="2018" name="Sci. Rep.">
        <title>Comparative genomics provides insights into the lifestyle and reveals functional heterogeneity of dark septate endophytic fungi.</title>
        <authorList>
            <person name="Knapp D.G."/>
            <person name="Nemeth J.B."/>
            <person name="Barry K."/>
            <person name="Hainaut M."/>
            <person name="Henrissat B."/>
            <person name="Johnson J."/>
            <person name="Kuo A."/>
            <person name="Lim J.H.P."/>
            <person name="Lipzen A."/>
            <person name="Nolan M."/>
            <person name="Ohm R.A."/>
            <person name="Tamas L."/>
            <person name="Grigoriev I.V."/>
            <person name="Spatafora J.W."/>
            <person name="Nagy L.G."/>
            <person name="Kovacs G.M."/>
        </authorList>
    </citation>
    <scope>NUCLEOTIDE SEQUENCE [LARGE SCALE GENOMIC DNA]</scope>
    <source>
        <strain evidence="2 3">DSE2036</strain>
    </source>
</reference>
<protein>
    <recommendedName>
        <fullName evidence="4">Transcription factor domain-containing protein</fullName>
    </recommendedName>
</protein>
<dbReference type="Proteomes" id="UP000244855">
    <property type="component" value="Unassembled WGS sequence"/>
</dbReference>